<dbReference type="HOGENOM" id="CLU_2447893_0_0_6"/>
<dbReference type="AlphaFoldDB" id="V2URP5"/>
<evidence type="ECO:0000313" key="4">
    <source>
        <dbReference type="Proteomes" id="UP000018418"/>
    </source>
</evidence>
<dbReference type="PATRIC" id="fig|1341683.3.peg.845"/>
<evidence type="ECO:0000259" key="2">
    <source>
        <dbReference type="SMART" id="SM01324"/>
    </source>
</evidence>
<sequence>MKKFSVALIAMLTGLFSINALAASEQECQKLKDDYNLIYASKGYCFSDPEAKAKYGNDNCHTTKPKFSDKEQQKLDQIKARQKELSCK</sequence>
<evidence type="ECO:0000256" key="1">
    <source>
        <dbReference type="SAM" id="SignalP"/>
    </source>
</evidence>
<dbReference type="Pfam" id="PF13308">
    <property type="entry name" value="YARHG"/>
    <property type="match status" value="1"/>
</dbReference>
<dbReference type="SMART" id="SM01324">
    <property type="entry name" value="YARHG"/>
    <property type="match status" value="1"/>
</dbReference>
<keyword evidence="4" id="KW-1185">Reference proteome</keyword>
<dbReference type="EMBL" id="AYEU01000003">
    <property type="protein sequence ID" value="ESK52692.1"/>
    <property type="molecule type" value="Genomic_DNA"/>
</dbReference>
<organism evidence="3 4">
    <name type="scientific">Acinetobacter brisouii CIP 110357</name>
    <dbReference type="NCBI Taxonomy" id="1341683"/>
    <lineage>
        <taxon>Bacteria</taxon>
        <taxon>Pseudomonadati</taxon>
        <taxon>Pseudomonadota</taxon>
        <taxon>Gammaproteobacteria</taxon>
        <taxon>Moraxellales</taxon>
        <taxon>Moraxellaceae</taxon>
        <taxon>Acinetobacter</taxon>
    </lineage>
</organism>
<evidence type="ECO:0000313" key="3">
    <source>
        <dbReference type="EMBL" id="ESK52692.1"/>
    </source>
</evidence>
<gene>
    <name evidence="3" type="ORF">P255_00853</name>
</gene>
<feature type="domain" description="YARHG" evidence="2">
    <location>
        <begin position="10"/>
        <end position="83"/>
    </location>
</feature>
<dbReference type="InterPro" id="IPR025582">
    <property type="entry name" value="YARHG_dom"/>
</dbReference>
<dbReference type="STRING" id="396323.VH98_07730"/>
<feature type="chain" id="PRO_5004711037" description="YARHG domain-containing protein" evidence="1">
    <location>
        <begin position="23"/>
        <end position="88"/>
    </location>
</feature>
<keyword evidence="1" id="KW-0732">Signal</keyword>
<dbReference type="OrthoDB" id="6701859at2"/>
<accession>V2URP5</accession>
<protein>
    <recommendedName>
        <fullName evidence="2">YARHG domain-containing protein</fullName>
    </recommendedName>
</protein>
<dbReference type="Proteomes" id="UP000018418">
    <property type="component" value="Unassembled WGS sequence"/>
</dbReference>
<comment type="caution">
    <text evidence="3">The sequence shown here is derived from an EMBL/GenBank/DDBJ whole genome shotgun (WGS) entry which is preliminary data.</text>
</comment>
<dbReference type="RefSeq" id="WP_004903858.1">
    <property type="nucleotide sequence ID" value="NZ_BBTI01000001.1"/>
</dbReference>
<feature type="signal peptide" evidence="1">
    <location>
        <begin position="1"/>
        <end position="22"/>
    </location>
</feature>
<proteinExistence type="predicted"/>
<reference evidence="3 4" key="1">
    <citation type="submission" date="2013-10" db="EMBL/GenBank/DDBJ databases">
        <title>The Genome Sequence of Acinetobacter brisouii CIP 110357.</title>
        <authorList>
            <consortium name="The Broad Institute Genomics Platform"/>
            <consortium name="The Broad Institute Genome Sequencing Center for Infectious Disease"/>
            <person name="Cerqueira G."/>
            <person name="Feldgarden M."/>
            <person name="Courvalin P."/>
            <person name="Grillot-Courvalin C."/>
            <person name="Clermont D."/>
            <person name="Rocha E."/>
            <person name="Yoon E.-J."/>
            <person name="Nemec A."/>
            <person name="Young S.K."/>
            <person name="Zeng Q."/>
            <person name="Gargeya S."/>
            <person name="Fitzgerald M."/>
            <person name="Abouelleil A."/>
            <person name="Alvarado L."/>
            <person name="Berlin A.M."/>
            <person name="Chapman S.B."/>
            <person name="Gainer-Dewar J."/>
            <person name="Goldberg J."/>
            <person name="Gnerre S."/>
            <person name="Griggs A."/>
            <person name="Gujja S."/>
            <person name="Hansen M."/>
            <person name="Howarth C."/>
            <person name="Imamovic A."/>
            <person name="Ireland A."/>
            <person name="Larimer J."/>
            <person name="McCowan C."/>
            <person name="Murphy C."/>
            <person name="Pearson M."/>
            <person name="Poon T.W."/>
            <person name="Priest M."/>
            <person name="Roberts A."/>
            <person name="Saif S."/>
            <person name="Shea T."/>
            <person name="Sykes S."/>
            <person name="Wortman J."/>
            <person name="Nusbaum C."/>
            <person name="Birren B."/>
        </authorList>
    </citation>
    <scope>NUCLEOTIDE SEQUENCE [LARGE SCALE GENOMIC DNA]</scope>
    <source>
        <strain evidence="3 4">CIP 110357</strain>
    </source>
</reference>
<name>V2URP5_9GAMM</name>